<name>A0ACD3BBM8_9AGAR</name>
<keyword evidence="2" id="KW-1185">Reference proteome</keyword>
<organism evidence="1 2">
    <name type="scientific">Pluteus cervinus</name>
    <dbReference type="NCBI Taxonomy" id="181527"/>
    <lineage>
        <taxon>Eukaryota</taxon>
        <taxon>Fungi</taxon>
        <taxon>Dikarya</taxon>
        <taxon>Basidiomycota</taxon>
        <taxon>Agaricomycotina</taxon>
        <taxon>Agaricomycetes</taxon>
        <taxon>Agaricomycetidae</taxon>
        <taxon>Agaricales</taxon>
        <taxon>Pluteineae</taxon>
        <taxon>Pluteaceae</taxon>
        <taxon>Pluteus</taxon>
    </lineage>
</organism>
<sequence>MHALCLHRDPNRGDTHILWYGVKYTPDAGKDVGQKFTIETASVFKITDVLTEIEKSRNLNKREGREFIDEASRTSLYWSLWTVLQRSTWGLV</sequence>
<gene>
    <name evidence="1" type="ORF">BDN72DRAFT_832691</name>
</gene>
<evidence type="ECO:0000313" key="1">
    <source>
        <dbReference type="EMBL" id="TFK74987.1"/>
    </source>
</evidence>
<reference evidence="1 2" key="1">
    <citation type="journal article" date="2019" name="Nat. Ecol. Evol.">
        <title>Megaphylogeny resolves global patterns of mushroom evolution.</title>
        <authorList>
            <person name="Varga T."/>
            <person name="Krizsan K."/>
            <person name="Foldi C."/>
            <person name="Dima B."/>
            <person name="Sanchez-Garcia M."/>
            <person name="Sanchez-Ramirez S."/>
            <person name="Szollosi G.J."/>
            <person name="Szarkandi J.G."/>
            <person name="Papp V."/>
            <person name="Albert L."/>
            <person name="Andreopoulos W."/>
            <person name="Angelini C."/>
            <person name="Antonin V."/>
            <person name="Barry K.W."/>
            <person name="Bougher N.L."/>
            <person name="Buchanan P."/>
            <person name="Buyck B."/>
            <person name="Bense V."/>
            <person name="Catcheside P."/>
            <person name="Chovatia M."/>
            <person name="Cooper J."/>
            <person name="Damon W."/>
            <person name="Desjardin D."/>
            <person name="Finy P."/>
            <person name="Geml J."/>
            <person name="Haridas S."/>
            <person name="Hughes K."/>
            <person name="Justo A."/>
            <person name="Karasinski D."/>
            <person name="Kautmanova I."/>
            <person name="Kiss B."/>
            <person name="Kocsube S."/>
            <person name="Kotiranta H."/>
            <person name="LaButti K.M."/>
            <person name="Lechner B.E."/>
            <person name="Liimatainen K."/>
            <person name="Lipzen A."/>
            <person name="Lukacs Z."/>
            <person name="Mihaltcheva S."/>
            <person name="Morgado L.N."/>
            <person name="Niskanen T."/>
            <person name="Noordeloos M.E."/>
            <person name="Ohm R.A."/>
            <person name="Ortiz-Santana B."/>
            <person name="Ovrebo C."/>
            <person name="Racz N."/>
            <person name="Riley R."/>
            <person name="Savchenko A."/>
            <person name="Shiryaev A."/>
            <person name="Soop K."/>
            <person name="Spirin V."/>
            <person name="Szebenyi C."/>
            <person name="Tomsovsky M."/>
            <person name="Tulloss R.E."/>
            <person name="Uehling J."/>
            <person name="Grigoriev I.V."/>
            <person name="Vagvolgyi C."/>
            <person name="Papp T."/>
            <person name="Martin F.M."/>
            <person name="Miettinen O."/>
            <person name="Hibbett D.S."/>
            <person name="Nagy L.G."/>
        </authorList>
    </citation>
    <scope>NUCLEOTIDE SEQUENCE [LARGE SCALE GENOMIC DNA]</scope>
    <source>
        <strain evidence="1 2">NL-1719</strain>
    </source>
</reference>
<evidence type="ECO:0000313" key="2">
    <source>
        <dbReference type="Proteomes" id="UP000308600"/>
    </source>
</evidence>
<accession>A0ACD3BBM8</accession>
<proteinExistence type="predicted"/>
<protein>
    <submittedName>
        <fullName evidence="1">Uncharacterized protein</fullName>
    </submittedName>
</protein>
<dbReference type="Proteomes" id="UP000308600">
    <property type="component" value="Unassembled WGS sequence"/>
</dbReference>
<dbReference type="EMBL" id="ML208265">
    <property type="protein sequence ID" value="TFK74987.1"/>
    <property type="molecule type" value="Genomic_DNA"/>
</dbReference>